<evidence type="ECO:0000256" key="1">
    <source>
        <dbReference type="ARBA" id="ARBA00023125"/>
    </source>
</evidence>
<sequence length="204" mass="22903">MARPQMGDERREQILEAFEKCVIRKGVAKTTLSDVAKESDLPRSLVRYFVGNRADMVDLLINRMIERAEDGLAHLRPKSRPQTTQDFVDFLFENTFANDLSNNVVGELWYMSERDESIRKRLAAMYGRVIHLMVAQMEADGIGSSAGQRRDAANIILSLVYGQASFRELGMPGMAGKAAHTHALTIIDTLPTKSKKKTSNKETK</sequence>
<dbReference type="SUPFAM" id="SSF46689">
    <property type="entry name" value="Homeodomain-like"/>
    <property type="match status" value="1"/>
</dbReference>
<evidence type="ECO:0000256" key="2">
    <source>
        <dbReference type="PROSITE-ProRule" id="PRU00335"/>
    </source>
</evidence>
<dbReference type="HOGENOM" id="CLU_118906_0_0_5"/>
<accession>X5MK87</accession>
<proteinExistence type="predicted"/>
<evidence type="ECO:0000259" key="3">
    <source>
        <dbReference type="PROSITE" id="PS50977"/>
    </source>
</evidence>
<feature type="DNA-binding region" description="H-T-H motif" evidence="2">
    <location>
        <begin position="31"/>
        <end position="50"/>
    </location>
</feature>
<dbReference type="InterPro" id="IPR001647">
    <property type="entry name" value="HTH_TetR"/>
</dbReference>
<dbReference type="KEGG" id="pect:BN1012_Phect131"/>
<keyword evidence="5" id="KW-1185">Reference proteome</keyword>
<organism evidence="4 5">
    <name type="scientific">Candidatus Phaeomarinibacter ectocarpi</name>
    <dbReference type="NCBI Taxonomy" id="1458461"/>
    <lineage>
        <taxon>Bacteria</taxon>
        <taxon>Pseudomonadati</taxon>
        <taxon>Pseudomonadota</taxon>
        <taxon>Alphaproteobacteria</taxon>
        <taxon>Hyphomicrobiales</taxon>
        <taxon>Parvibaculaceae</taxon>
        <taxon>Candidatus Phaeomarinibacter</taxon>
    </lineage>
</organism>
<dbReference type="EMBL" id="HG966617">
    <property type="protein sequence ID" value="CDO58345.1"/>
    <property type="molecule type" value="Genomic_DNA"/>
</dbReference>
<keyword evidence="1 2" id="KW-0238">DNA-binding</keyword>
<reference evidence="4 5" key="1">
    <citation type="journal article" date="2014" name="Front. Genet.">
        <title>Genome and metabolic network of "Candidatus Phaeomarinobacter ectocarpi" Ec32, a new candidate genus of Alphaproteobacteria frequently associated with brown algae.</title>
        <authorList>
            <person name="Dittami S.M."/>
            <person name="Barbeyron T."/>
            <person name="Boyen C."/>
            <person name="Cambefort J."/>
            <person name="Collet G."/>
            <person name="Delage L."/>
            <person name="Gobet A."/>
            <person name="Groisillier A."/>
            <person name="Leblanc C."/>
            <person name="Michel G."/>
            <person name="Scornet D."/>
            <person name="Siegel A."/>
            <person name="Tapia J.E."/>
            <person name="Tonon T."/>
        </authorList>
    </citation>
    <scope>NUCLEOTIDE SEQUENCE [LARGE SCALE GENOMIC DNA]</scope>
    <source>
        <strain evidence="4 5">Ec32</strain>
    </source>
</reference>
<dbReference type="RefSeq" id="WP_145973439.1">
    <property type="nucleotide sequence ID" value="NZ_HG966617.1"/>
</dbReference>
<dbReference type="AlphaFoldDB" id="X5MK87"/>
<dbReference type="PROSITE" id="PS50977">
    <property type="entry name" value="HTH_TETR_2"/>
    <property type="match status" value="1"/>
</dbReference>
<dbReference type="Gene3D" id="1.10.357.10">
    <property type="entry name" value="Tetracycline Repressor, domain 2"/>
    <property type="match status" value="1"/>
</dbReference>
<dbReference type="Proteomes" id="UP000032160">
    <property type="component" value="Chromosome I"/>
</dbReference>
<evidence type="ECO:0000313" key="4">
    <source>
        <dbReference type="EMBL" id="CDO58345.1"/>
    </source>
</evidence>
<feature type="domain" description="HTH tetR-type" evidence="3">
    <location>
        <begin position="8"/>
        <end position="68"/>
    </location>
</feature>
<dbReference type="GO" id="GO:0003677">
    <property type="term" value="F:DNA binding"/>
    <property type="evidence" value="ECO:0007669"/>
    <property type="project" value="UniProtKB-UniRule"/>
</dbReference>
<name>X5MK87_9HYPH</name>
<dbReference type="STRING" id="1458461.BN1012_Phect131"/>
<dbReference type="InterPro" id="IPR009057">
    <property type="entry name" value="Homeodomain-like_sf"/>
</dbReference>
<protein>
    <recommendedName>
        <fullName evidence="3">HTH tetR-type domain-containing protein</fullName>
    </recommendedName>
</protein>
<gene>
    <name evidence="4" type="ORF">BN1012_Phect131</name>
</gene>
<dbReference type="OrthoDB" id="9802802at2"/>
<evidence type="ECO:0000313" key="5">
    <source>
        <dbReference type="Proteomes" id="UP000032160"/>
    </source>
</evidence>